<dbReference type="Gene3D" id="3.40.640.10">
    <property type="entry name" value="Type I PLP-dependent aspartate aminotransferase-like (Major domain)"/>
    <property type="match status" value="1"/>
</dbReference>
<evidence type="ECO:0000256" key="6">
    <source>
        <dbReference type="RuleBase" id="RU000481"/>
    </source>
</evidence>
<dbReference type="EC" id="2.6.1.-" evidence="6"/>
<keyword evidence="9" id="KW-1185">Reference proteome</keyword>
<reference evidence="8 9" key="1">
    <citation type="submission" date="2012-12" db="EMBL/GenBank/DDBJ databases">
        <title>Novel taxa of Listeriaceae from agricultural environments in the United States.</title>
        <authorList>
            <person name="den Bakker H.C."/>
            <person name="Allred A."/>
            <person name="Warchocki S."/>
            <person name="Wright E.M."/>
            <person name="Burrell A."/>
            <person name="Nightingale K.K."/>
            <person name="Kephart D."/>
            <person name="Wiedmann M."/>
        </authorList>
    </citation>
    <scope>NUCLEOTIDE SEQUENCE [LARGE SCALE GENOMIC DNA]</scope>
    <source>
        <strain evidence="8 9">FSL F6-1037</strain>
    </source>
</reference>
<dbReference type="PRINTS" id="PR00753">
    <property type="entry name" value="ACCSYNTHASE"/>
</dbReference>
<evidence type="ECO:0000256" key="5">
    <source>
        <dbReference type="ARBA" id="ARBA00022898"/>
    </source>
</evidence>
<comment type="similarity">
    <text evidence="2 6">Belongs to the class-I pyridoxal-phosphate-dependent aminotransferase family.</text>
</comment>
<dbReference type="InterPro" id="IPR015422">
    <property type="entry name" value="PyrdxlP-dep_Trfase_small"/>
</dbReference>
<accession>W7CQP5</accession>
<evidence type="ECO:0000256" key="4">
    <source>
        <dbReference type="ARBA" id="ARBA00022679"/>
    </source>
</evidence>
<sequence>MSFTLSQRALNITPSATLAITGKAKEMKAAGMDVIGLGAGEPDFNTPEYILTAAKQAMDEGKTKYTAVGGVIELKQAIVDKLAVDNGLTYTTDEVIVTTGAKNAIYTLCQTILNPGDEVIVPSPYWVSYTEMVKLADGVPVIIEGKHANQFKVTATAIEAAITPKTKALFINSPSNPTGTVYNREELQAIADVAVKHQIMVISDEIYEKLLFGEAEHVSIASLGQAIKALTIIINGVSKSHAMTGWRIGYAVGDATVIKAMTQLNGHATSNPTSIAQYAALGAYTGDQTAIATMKQAFGERLDTIYPQITAIPGFQVDKPSGAFYLFIDVSEAAANCGYDTVDAFATALLEEAQVAVIPGSGFGTPRYIRISYATSLTLLEEAVRRMKNFVATKQH</sequence>
<feature type="domain" description="Aminotransferase class I/classII large" evidence="7">
    <location>
        <begin position="33"/>
        <end position="386"/>
    </location>
</feature>
<dbReference type="PROSITE" id="PS00105">
    <property type="entry name" value="AA_TRANSFER_CLASS_1"/>
    <property type="match status" value="1"/>
</dbReference>
<evidence type="ECO:0000313" key="8">
    <source>
        <dbReference type="EMBL" id="EUJ38046.1"/>
    </source>
</evidence>
<dbReference type="PATRIC" id="fig|1265861.3.peg.1826"/>
<dbReference type="SUPFAM" id="SSF53383">
    <property type="entry name" value="PLP-dependent transferases"/>
    <property type="match status" value="1"/>
</dbReference>
<dbReference type="InterPro" id="IPR004838">
    <property type="entry name" value="NHTrfase_class1_PyrdxlP-BS"/>
</dbReference>
<dbReference type="FunFam" id="3.40.640.10:FF:000033">
    <property type="entry name" value="Aspartate aminotransferase"/>
    <property type="match status" value="1"/>
</dbReference>
<keyword evidence="5" id="KW-0663">Pyridoxal phosphate</keyword>
<dbReference type="OrthoDB" id="9802328at2"/>
<keyword evidence="3 6" id="KW-0032">Aminotransferase</keyword>
<dbReference type="STRING" id="1265861.BCAMP_09315"/>
<dbReference type="CDD" id="cd00609">
    <property type="entry name" value="AAT_like"/>
    <property type="match status" value="1"/>
</dbReference>
<dbReference type="InterPro" id="IPR004839">
    <property type="entry name" value="Aminotransferase_I/II_large"/>
</dbReference>
<dbReference type="InterPro" id="IPR050596">
    <property type="entry name" value="AspAT/PAT-like"/>
</dbReference>
<dbReference type="AlphaFoldDB" id="W7CQP5"/>
<organism evidence="8 9">
    <name type="scientific">Brochothrix campestris FSL F6-1037</name>
    <dbReference type="NCBI Taxonomy" id="1265861"/>
    <lineage>
        <taxon>Bacteria</taxon>
        <taxon>Bacillati</taxon>
        <taxon>Bacillota</taxon>
        <taxon>Bacilli</taxon>
        <taxon>Bacillales</taxon>
        <taxon>Listeriaceae</taxon>
        <taxon>Brochothrix</taxon>
    </lineage>
</organism>
<dbReference type="InterPro" id="IPR015424">
    <property type="entry name" value="PyrdxlP-dep_Trfase"/>
</dbReference>
<proteinExistence type="inferred from homology"/>
<keyword evidence="4 6" id="KW-0808">Transferase</keyword>
<dbReference type="GO" id="GO:0030170">
    <property type="term" value="F:pyridoxal phosphate binding"/>
    <property type="evidence" value="ECO:0007669"/>
    <property type="project" value="InterPro"/>
</dbReference>
<name>W7CQP5_9LIST</name>
<evidence type="ECO:0000256" key="3">
    <source>
        <dbReference type="ARBA" id="ARBA00022576"/>
    </source>
</evidence>
<dbReference type="Proteomes" id="UP000019243">
    <property type="component" value="Unassembled WGS sequence"/>
</dbReference>
<dbReference type="Gene3D" id="3.90.1150.10">
    <property type="entry name" value="Aspartate Aminotransferase, domain 1"/>
    <property type="match status" value="1"/>
</dbReference>
<dbReference type="PANTHER" id="PTHR46383:SF1">
    <property type="entry name" value="ASPARTATE AMINOTRANSFERASE"/>
    <property type="match status" value="1"/>
</dbReference>
<evidence type="ECO:0000259" key="7">
    <source>
        <dbReference type="Pfam" id="PF00155"/>
    </source>
</evidence>
<evidence type="ECO:0000256" key="1">
    <source>
        <dbReference type="ARBA" id="ARBA00001933"/>
    </source>
</evidence>
<comment type="caution">
    <text evidence="8">The sequence shown here is derived from an EMBL/GenBank/DDBJ whole genome shotgun (WGS) entry which is preliminary data.</text>
</comment>
<dbReference type="Pfam" id="PF00155">
    <property type="entry name" value="Aminotran_1_2"/>
    <property type="match status" value="1"/>
</dbReference>
<evidence type="ECO:0000256" key="2">
    <source>
        <dbReference type="ARBA" id="ARBA00007441"/>
    </source>
</evidence>
<dbReference type="PANTHER" id="PTHR46383">
    <property type="entry name" value="ASPARTATE AMINOTRANSFERASE"/>
    <property type="match status" value="1"/>
</dbReference>
<protein>
    <recommendedName>
        <fullName evidence="6">Aminotransferase</fullName>
        <ecNumber evidence="6">2.6.1.-</ecNumber>
    </recommendedName>
</protein>
<dbReference type="EMBL" id="AODH01000038">
    <property type="protein sequence ID" value="EUJ38046.1"/>
    <property type="molecule type" value="Genomic_DNA"/>
</dbReference>
<gene>
    <name evidence="8" type="ORF">BCAMP_09315</name>
</gene>
<dbReference type="InterPro" id="IPR015421">
    <property type="entry name" value="PyrdxlP-dep_Trfase_major"/>
</dbReference>
<dbReference type="GO" id="GO:0008483">
    <property type="term" value="F:transaminase activity"/>
    <property type="evidence" value="ECO:0007669"/>
    <property type="project" value="UniProtKB-KW"/>
</dbReference>
<dbReference type="RefSeq" id="WP_035315028.1">
    <property type="nucleotide sequence ID" value="NZ_AODH01000038.1"/>
</dbReference>
<evidence type="ECO:0000313" key="9">
    <source>
        <dbReference type="Proteomes" id="UP000019243"/>
    </source>
</evidence>
<comment type="cofactor">
    <cofactor evidence="1 6">
        <name>pyridoxal 5'-phosphate</name>
        <dbReference type="ChEBI" id="CHEBI:597326"/>
    </cofactor>
</comment>
<dbReference type="GO" id="GO:0006520">
    <property type="term" value="P:amino acid metabolic process"/>
    <property type="evidence" value="ECO:0007669"/>
    <property type="project" value="InterPro"/>
</dbReference>